<keyword evidence="1" id="KW-0732">Signal</keyword>
<protein>
    <recommendedName>
        <fullName evidence="6">SH2 domain-containing protein</fullName>
    </recommendedName>
</protein>
<dbReference type="SUPFAM" id="SSF55550">
    <property type="entry name" value="SH2 domain"/>
    <property type="match status" value="1"/>
</dbReference>
<comment type="caution">
    <text evidence="7">The sequence shown here is derived from an EMBL/GenBank/DDBJ whole genome shotgun (WGS) entry which is preliminary data.</text>
</comment>
<dbReference type="AlphaFoldDB" id="A0AAV1YI67"/>
<dbReference type="InterPro" id="IPR013320">
    <property type="entry name" value="ConA-like_dom_sf"/>
</dbReference>
<dbReference type="GO" id="GO:0007165">
    <property type="term" value="P:signal transduction"/>
    <property type="evidence" value="ECO:0007669"/>
    <property type="project" value="InterPro"/>
</dbReference>
<sequence>MGTDAMGIDGYSLLKDLRLEIEAKEGTFSLCFWVYLTSSITFPVTVVQQICSDISKSAPFLVINDNKRINLLPVLILHKEAPDTFNINSWTEVPHATVDLEFPVGKWVHVGCEVSPSHVQLQINGDIVGKRSLTSLLNREPDSSNLKKITLANVGGDENSVQGYVHNFEVFPLVSSIKDHHLKDPPLKLSIDESSASEIEEENDGVWGIVGGKASCRRNFSLDVVLSDAFGQPVDKENEVFASLLYADTGAPVENTTDEEAPLLVSYDGIEFSSCERPSKLLMGRASFKLKISQLSSKCDNRLFILRFCVPKLGSYSFLEAYSRPVRCISRSRNTRLSTLVWKRSTSALNRLSLSQCSAKDDGPLERQHSGHEAKANPLMKRFRLGQDKISVSVKADPNLVRPDEECNSHVLTSNQVENGFTASLDGRPANFDEAYDCPSDSESIGERNSPPDSMASRRYEISDMTIFKYCLAGLAERSLMLKEIAPSASDKEISELAHHVSLYSGCSHHGNQILIAKRLIKDGINLWKLMSPNNQHIPWQNAVYEIEDQFLRIASSRSRSLSNQDLELLRKIAGCQEYLTQECFEKLWCWLYPVAFIISRDWINPIWNTTSPKWIEGFITKEEAEASLQGTIGLQEPGTFILRFPTSRSWPHPDAGSLVVTYVGNDYKLHHRLLSMDHVYSSYSSGDKGIDAKPLQDMLLAEPELSRLGRLHYLINKTIYTLTHYLSLSLNHSALITSKAVSSISSTSGSITMPRVVVLFLMLLSISQGWVLIMVNGQRTWCVAKPSTEQATLLVNINYACSQVDCQILHKGCPCFAPDNLYNHASVAMNLYYQSHGRNHWNCDFKGSGIVVVTDPSYGNCIYP</sequence>
<evidence type="ECO:0000256" key="3">
    <source>
        <dbReference type="ARBA" id="ARBA00023211"/>
    </source>
</evidence>
<evidence type="ECO:0000256" key="1">
    <source>
        <dbReference type="ARBA" id="ARBA00022729"/>
    </source>
</evidence>
<dbReference type="PANTHER" id="PTHR11801">
    <property type="entry name" value="SIGNAL TRANSDUCER AND ACTIVATOR OF TRANSCRIPTION"/>
    <property type="match status" value="1"/>
</dbReference>
<dbReference type="InterPro" id="IPR036860">
    <property type="entry name" value="SH2_dom_sf"/>
</dbReference>
<organism evidence="7 8">
    <name type="scientific">Lupinus luteus</name>
    <name type="common">European yellow lupine</name>
    <dbReference type="NCBI Taxonomy" id="3873"/>
    <lineage>
        <taxon>Eukaryota</taxon>
        <taxon>Viridiplantae</taxon>
        <taxon>Streptophyta</taxon>
        <taxon>Embryophyta</taxon>
        <taxon>Tracheophyta</taxon>
        <taxon>Spermatophyta</taxon>
        <taxon>Magnoliopsida</taxon>
        <taxon>eudicotyledons</taxon>
        <taxon>Gunneridae</taxon>
        <taxon>Pentapetalae</taxon>
        <taxon>rosids</taxon>
        <taxon>fabids</taxon>
        <taxon>Fabales</taxon>
        <taxon>Fabaceae</taxon>
        <taxon>Papilionoideae</taxon>
        <taxon>50 kb inversion clade</taxon>
        <taxon>genistoids sensu lato</taxon>
        <taxon>core genistoids</taxon>
        <taxon>Genisteae</taxon>
        <taxon>Lupinus</taxon>
    </lineage>
</organism>
<dbReference type="InterPro" id="IPR012946">
    <property type="entry name" value="X8"/>
</dbReference>
<keyword evidence="2 4" id="KW-0727">SH2 domain</keyword>
<dbReference type="PROSITE" id="PS50001">
    <property type="entry name" value="SH2"/>
    <property type="match status" value="1"/>
</dbReference>
<evidence type="ECO:0000259" key="6">
    <source>
        <dbReference type="PROSITE" id="PS50001"/>
    </source>
</evidence>
<reference evidence="7 8" key="1">
    <citation type="submission" date="2024-03" db="EMBL/GenBank/DDBJ databases">
        <authorList>
            <person name="Martinez-Hernandez J."/>
        </authorList>
    </citation>
    <scope>NUCLEOTIDE SEQUENCE [LARGE SCALE GENOMIC DNA]</scope>
</reference>
<evidence type="ECO:0000256" key="2">
    <source>
        <dbReference type="ARBA" id="ARBA00022999"/>
    </source>
</evidence>
<evidence type="ECO:0000256" key="5">
    <source>
        <dbReference type="SAM" id="MobiDB-lite"/>
    </source>
</evidence>
<proteinExistence type="predicted"/>
<dbReference type="InterPro" id="IPR001217">
    <property type="entry name" value="STAT"/>
</dbReference>
<dbReference type="Pfam" id="PF07983">
    <property type="entry name" value="X8"/>
    <property type="match status" value="1"/>
</dbReference>
<evidence type="ECO:0000313" key="8">
    <source>
        <dbReference type="Proteomes" id="UP001497480"/>
    </source>
</evidence>
<evidence type="ECO:0000256" key="4">
    <source>
        <dbReference type="PROSITE-ProRule" id="PRU00191"/>
    </source>
</evidence>
<dbReference type="SUPFAM" id="SSF49899">
    <property type="entry name" value="Concanavalin A-like lectins/glucanases"/>
    <property type="match status" value="1"/>
</dbReference>
<dbReference type="GO" id="GO:0003700">
    <property type="term" value="F:DNA-binding transcription factor activity"/>
    <property type="evidence" value="ECO:0007669"/>
    <property type="project" value="InterPro"/>
</dbReference>
<dbReference type="SMART" id="SM00768">
    <property type="entry name" value="X8"/>
    <property type="match status" value="1"/>
</dbReference>
<keyword evidence="8" id="KW-1185">Reference proteome</keyword>
<gene>
    <name evidence="7" type="ORF">LLUT_LOCUS34767</name>
</gene>
<feature type="domain" description="SH2" evidence="6">
    <location>
        <begin position="615"/>
        <end position="717"/>
    </location>
</feature>
<keyword evidence="3" id="KW-0464">Manganese</keyword>
<dbReference type="Gene3D" id="1.20.58.1040">
    <property type="match status" value="1"/>
</dbReference>
<feature type="region of interest" description="Disordered" evidence="5">
    <location>
        <begin position="432"/>
        <end position="457"/>
    </location>
</feature>
<dbReference type="EMBL" id="CAXHTB010000025">
    <property type="protein sequence ID" value="CAL0333707.1"/>
    <property type="molecule type" value="Genomic_DNA"/>
</dbReference>
<evidence type="ECO:0000313" key="7">
    <source>
        <dbReference type="EMBL" id="CAL0333707.1"/>
    </source>
</evidence>
<dbReference type="Gene3D" id="3.30.505.10">
    <property type="entry name" value="SH2 domain"/>
    <property type="match status" value="1"/>
</dbReference>
<dbReference type="Proteomes" id="UP001497480">
    <property type="component" value="Unassembled WGS sequence"/>
</dbReference>
<name>A0AAV1YI67_LUPLU</name>
<dbReference type="InterPro" id="IPR000980">
    <property type="entry name" value="SH2"/>
</dbReference>
<accession>A0AAV1YI67</accession>